<feature type="compositionally biased region" description="Basic and acidic residues" evidence="1">
    <location>
        <begin position="261"/>
        <end position="275"/>
    </location>
</feature>
<protein>
    <submittedName>
        <fullName evidence="2">Uncharacterized protein</fullName>
    </submittedName>
</protein>
<evidence type="ECO:0000256" key="1">
    <source>
        <dbReference type="SAM" id="MobiDB-lite"/>
    </source>
</evidence>
<evidence type="ECO:0000313" key="2">
    <source>
        <dbReference type="EMBL" id="KAL2634495.1"/>
    </source>
</evidence>
<dbReference type="Proteomes" id="UP001605036">
    <property type="component" value="Unassembled WGS sequence"/>
</dbReference>
<comment type="caution">
    <text evidence="2">The sequence shown here is derived from an EMBL/GenBank/DDBJ whole genome shotgun (WGS) entry which is preliminary data.</text>
</comment>
<dbReference type="AlphaFoldDB" id="A0ABD1YVI2"/>
<reference evidence="2 3" key="1">
    <citation type="submission" date="2024-09" db="EMBL/GenBank/DDBJ databases">
        <title>Chromosome-scale assembly of Riccia fluitans.</title>
        <authorList>
            <person name="Paukszto L."/>
            <person name="Sawicki J."/>
            <person name="Karawczyk K."/>
            <person name="Piernik-Szablinska J."/>
            <person name="Szczecinska M."/>
            <person name="Mazdziarz M."/>
        </authorList>
    </citation>
    <scope>NUCLEOTIDE SEQUENCE [LARGE SCALE GENOMIC DNA]</scope>
    <source>
        <strain evidence="2">Rf_01</strain>
        <tissue evidence="2">Aerial parts of the thallus</tissue>
    </source>
</reference>
<feature type="compositionally biased region" description="Polar residues" evidence="1">
    <location>
        <begin position="243"/>
        <end position="253"/>
    </location>
</feature>
<sequence>METRPYNMRHGLRRPIRPDRGYQVADPDLVVVETNRGLQRCGLGDRRGVRQGPRWPSQRPVQVRSAACCQMDGSPRVEAAWQREMARRFNLAAEYVRSNAMASGLHECLERSVPMPIALLNKGKGKWSNLVSFSRLTFMEIRHWNQSDDNLASTLMDLGAFHVPREWTITGDGGRLWVTPGLILDWGWMQAESSRGTLTCTCLQRLIPRWGTACGSEIKQRELLLSQTVLSARAKMGELPNYQKFSQENSKGGNSLGLVRLEGRQGADPDSLVRD</sequence>
<proteinExistence type="predicted"/>
<dbReference type="EMBL" id="JBHFFA010000003">
    <property type="protein sequence ID" value="KAL2634495.1"/>
    <property type="molecule type" value="Genomic_DNA"/>
</dbReference>
<keyword evidence="3" id="KW-1185">Reference proteome</keyword>
<name>A0ABD1YVI2_9MARC</name>
<evidence type="ECO:0000313" key="3">
    <source>
        <dbReference type="Proteomes" id="UP001605036"/>
    </source>
</evidence>
<accession>A0ABD1YVI2</accession>
<organism evidence="2 3">
    <name type="scientific">Riccia fluitans</name>
    <dbReference type="NCBI Taxonomy" id="41844"/>
    <lineage>
        <taxon>Eukaryota</taxon>
        <taxon>Viridiplantae</taxon>
        <taxon>Streptophyta</taxon>
        <taxon>Embryophyta</taxon>
        <taxon>Marchantiophyta</taxon>
        <taxon>Marchantiopsida</taxon>
        <taxon>Marchantiidae</taxon>
        <taxon>Marchantiales</taxon>
        <taxon>Ricciaceae</taxon>
        <taxon>Riccia</taxon>
    </lineage>
</organism>
<feature type="region of interest" description="Disordered" evidence="1">
    <location>
        <begin position="241"/>
        <end position="275"/>
    </location>
</feature>
<gene>
    <name evidence="2" type="ORF">R1flu_005974</name>
</gene>